<dbReference type="InterPro" id="IPR006680">
    <property type="entry name" value="Amidohydro-rel"/>
</dbReference>
<keyword evidence="1" id="KW-0456">Lyase</keyword>
<dbReference type="SUPFAM" id="SSF51556">
    <property type="entry name" value="Metallo-dependent hydrolases"/>
    <property type="match status" value="1"/>
</dbReference>
<dbReference type="Pfam" id="PF04909">
    <property type="entry name" value="Amidohydro_2"/>
    <property type="match status" value="1"/>
</dbReference>
<reference evidence="3" key="1">
    <citation type="submission" date="2018-05" db="EMBL/GenBank/DDBJ databases">
        <authorList>
            <person name="Lanie J.A."/>
            <person name="Ng W.-L."/>
            <person name="Kazmierczak K.M."/>
            <person name="Andrzejewski T.M."/>
            <person name="Davidsen T.M."/>
            <person name="Wayne K.J."/>
            <person name="Tettelin H."/>
            <person name="Glass J.I."/>
            <person name="Rusch D."/>
            <person name="Podicherti R."/>
            <person name="Tsui H.-C.T."/>
            <person name="Winkler M.E."/>
        </authorList>
    </citation>
    <scope>NUCLEOTIDE SEQUENCE</scope>
</reference>
<dbReference type="GO" id="GO:0016787">
    <property type="term" value="F:hydrolase activity"/>
    <property type="evidence" value="ECO:0007669"/>
    <property type="project" value="InterPro"/>
</dbReference>
<dbReference type="InterPro" id="IPR032465">
    <property type="entry name" value="ACMSD"/>
</dbReference>
<evidence type="ECO:0000256" key="1">
    <source>
        <dbReference type="ARBA" id="ARBA00023239"/>
    </source>
</evidence>
<dbReference type="EMBL" id="UINC01000928">
    <property type="protein sequence ID" value="SUZ64171.1"/>
    <property type="molecule type" value="Genomic_DNA"/>
</dbReference>
<dbReference type="GO" id="GO:0005737">
    <property type="term" value="C:cytoplasm"/>
    <property type="evidence" value="ECO:0007669"/>
    <property type="project" value="TreeGrafter"/>
</dbReference>
<evidence type="ECO:0000313" key="3">
    <source>
        <dbReference type="EMBL" id="SUZ64171.1"/>
    </source>
</evidence>
<gene>
    <name evidence="3" type="ORF">METZ01_LOCUS17025</name>
</gene>
<name>A0A381PB15_9ZZZZ</name>
<dbReference type="GO" id="GO:0019748">
    <property type="term" value="P:secondary metabolic process"/>
    <property type="evidence" value="ECO:0007669"/>
    <property type="project" value="TreeGrafter"/>
</dbReference>
<protein>
    <recommendedName>
        <fullName evidence="2">Amidohydrolase-related domain-containing protein</fullName>
    </recommendedName>
</protein>
<dbReference type="InterPro" id="IPR032466">
    <property type="entry name" value="Metal_Hydrolase"/>
</dbReference>
<dbReference type="GO" id="GO:0016831">
    <property type="term" value="F:carboxy-lyase activity"/>
    <property type="evidence" value="ECO:0007669"/>
    <property type="project" value="InterPro"/>
</dbReference>
<organism evidence="3">
    <name type="scientific">marine metagenome</name>
    <dbReference type="NCBI Taxonomy" id="408172"/>
    <lineage>
        <taxon>unclassified sequences</taxon>
        <taxon>metagenomes</taxon>
        <taxon>ecological metagenomes</taxon>
    </lineage>
</organism>
<sequence length="378" mass="41935">MGGPLLTEEPYASTGSVPVYDADAHIAEPPSVWQEYTDPKFRELVMQCRPVGELDSIFVEDEGIGMSCAPACIPNAYGTEVTWDDIVPGSYDPAERLKVMDAEGLDAAVMFPSLHLLSGDISDADVAAANARGYNRWMADFVSENPNRLFGVGVTPLQSVDHAVAEIAACAEAGLMGVTFRPERYNGLELFSKEMDRVWSAAEDHDLTVAIHGSFGSEMTSFAKTRYSNQFYVHMVCHPFEQMASVMELVASGILDDHPRLRVGFFESGLGWLPYWLDRLDEHKESMGHLVPRLKREPTEIFSEQCFVTMEAGEGEAFAQLADMGLAHTVVWGSDYPHYDCTYPGALAELNETFEKIGRNDLRSEVVYTNARRFMGLE</sequence>
<dbReference type="AlphaFoldDB" id="A0A381PB15"/>
<accession>A0A381PB15</accession>
<evidence type="ECO:0000259" key="2">
    <source>
        <dbReference type="Pfam" id="PF04909"/>
    </source>
</evidence>
<dbReference type="PANTHER" id="PTHR21240:SF28">
    <property type="entry name" value="ISO-OROTATE DECARBOXYLASE (EUROFUNG)"/>
    <property type="match status" value="1"/>
</dbReference>
<proteinExistence type="predicted"/>
<dbReference type="PANTHER" id="PTHR21240">
    <property type="entry name" value="2-AMINO-3-CARBOXYLMUCONATE-6-SEMIALDEHYDE DECARBOXYLASE"/>
    <property type="match status" value="1"/>
</dbReference>
<dbReference type="Gene3D" id="3.20.20.140">
    <property type="entry name" value="Metal-dependent hydrolases"/>
    <property type="match status" value="1"/>
</dbReference>
<feature type="domain" description="Amidohydrolase-related" evidence="2">
    <location>
        <begin position="88"/>
        <end position="376"/>
    </location>
</feature>